<evidence type="ECO:0000313" key="1">
    <source>
        <dbReference type="EMBL" id="SIT52024.1"/>
    </source>
</evidence>
<reference evidence="1" key="1">
    <citation type="submission" date="2016-12" db="EMBL/GenBank/DDBJ databases">
        <authorList>
            <person name="Moulin L."/>
        </authorList>
    </citation>
    <scope>NUCLEOTIDE SEQUENCE [LARGE SCALE GENOMIC DNA]</scope>
    <source>
        <strain evidence="1">STM 7183</strain>
    </source>
</reference>
<sequence>MPMRGRRELVRGAVEAGGITGIGRGIFVSKVYARGRGMLRRGGRGRRGRRVPDCGKGGQVALRRGVPRGEWGRVQDGWECCASGGEGDEGGRRGPGGDGRRNCFRNVAWRVWASAQHDRNARAPGCGAGCGQVLQREAWCGTARCAGGERGSGRDLWRGAAVRRCPATVLYPD</sequence>
<keyword evidence="2" id="KW-1185">Reference proteome</keyword>
<name>A0A1N7SXD8_9BURK</name>
<dbReference type="EMBL" id="CYGY02000167">
    <property type="protein sequence ID" value="SIT52024.1"/>
    <property type="molecule type" value="Genomic_DNA"/>
</dbReference>
<accession>A0A1N7SXD8</accession>
<gene>
    <name evidence="1" type="ORF">BN2476_1670001</name>
</gene>
<protein>
    <submittedName>
        <fullName evidence="1">Uncharacterized protein</fullName>
    </submittedName>
</protein>
<organism evidence="1 2">
    <name type="scientific">Paraburkholderia piptadeniae</name>
    <dbReference type="NCBI Taxonomy" id="1701573"/>
    <lineage>
        <taxon>Bacteria</taxon>
        <taxon>Pseudomonadati</taxon>
        <taxon>Pseudomonadota</taxon>
        <taxon>Betaproteobacteria</taxon>
        <taxon>Burkholderiales</taxon>
        <taxon>Burkholderiaceae</taxon>
        <taxon>Paraburkholderia</taxon>
    </lineage>
</organism>
<dbReference type="AlphaFoldDB" id="A0A1N7SXD8"/>
<dbReference type="Proteomes" id="UP000195569">
    <property type="component" value="Unassembled WGS sequence"/>
</dbReference>
<proteinExistence type="predicted"/>
<comment type="caution">
    <text evidence="1">The sequence shown here is derived from an EMBL/GenBank/DDBJ whole genome shotgun (WGS) entry which is preliminary data.</text>
</comment>
<evidence type="ECO:0000313" key="2">
    <source>
        <dbReference type="Proteomes" id="UP000195569"/>
    </source>
</evidence>